<protein>
    <submittedName>
        <fullName evidence="1">Uncharacterized protein</fullName>
    </submittedName>
</protein>
<keyword evidence="2" id="KW-1185">Reference proteome</keyword>
<dbReference type="Gramene" id="OQU89069">
    <property type="protein sequence ID" value="OQU89069"/>
    <property type="gene ID" value="SORBI_3002G142550"/>
</dbReference>
<reference evidence="1 2" key="1">
    <citation type="journal article" date="2009" name="Nature">
        <title>The Sorghum bicolor genome and the diversification of grasses.</title>
        <authorList>
            <person name="Paterson A.H."/>
            <person name="Bowers J.E."/>
            <person name="Bruggmann R."/>
            <person name="Dubchak I."/>
            <person name="Grimwood J."/>
            <person name="Gundlach H."/>
            <person name="Haberer G."/>
            <person name="Hellsten U."/>
            <person name="Mitros T."/>
            <person name="Poliakov A."/>
            <person name="Schmutz J."/>
            <person name="Spannagl M."/>
            <person name="Tang H."/>
            <person name="Wang X."/>
            <person name="Wicker T."/>
            <person name="Bharti A.K."/>
            <person name="Chapman J."/>
            <person name="Feltus F.A."/>
            <person name="Gowik U."/>
            <person name="Grigoriev I.V."/>
            <person name="Lyons E."/>
            <person name="Maher C.A."/>
            <person name="Martis M."/>
            <person name="Narechania A."/>
            <person name="Otillar R.P."/>
            <person name="Penning B.W."/>
            <person name="Salamov A.A."/>
            <person name="Wang Y."/>
            <person name="Zhang L."/>
            <person name="Carpita N.C."/>
            <person name="Freeling M."/>
            <person name="Gingle A.R."/>
            <person name="Hash C.T."/>
            <person name="Keller B."/>
            <person name="Klein P."/>
            <person name="Kresovich S."/>
            <person name="McCann M.C."/>
            <person name="Ming R."/>
            <person name="Peterson D.G."/>
            <person name="Mehboob-ur-Rahman"/>
            <person name="Ware D."/>
            <person name="Westhoff P."/>
            <person name="Mayer K.F."/>
            <person name="Messing J."/>
            <person name="Rokhsar D.S."/>
        </authorList>
    </citation>
    <scope>NUCLEOTIDE SEQUENCE [LARGE SCALE GENOMIC DNA]</scope>
    <source>
        <strain evidence="2">cv. BTx623</strain>
    </source>
</reference>
<name>A0A1W0W3T3_SORBI</name>
<evidence type="ECO:0000313" key="1">
    <source>
        <dbReference type="EMBL" id="OQU89069.1"/>
    </source>
</evidence>
<dbReference type="InParanoid" id="A0A1W0W3T3"/>
<accession>A0A1W0W3T3</accession>
<reference evidence="2" key="2">
    <citation type="journal article" date="2018" name="Plant J.">
        <title>The Sorghum bicolor reference genome: improved assembly, gene annotations, a transcriptome atlas, and signatures of genome organization.</title>
        <authorList>
            <person name="McCormick R.F."/>
            <person name="Truong S.K."/>
            <person name="Sreedasyam A."/>
            <person name="Jenkins J."/>
            <person name="Shu S."/>
            <person name="Sims D."/>
            <person name="Kennedy M."/>
            <person name="Amirebrahimi M."/>
            <person name="Weers B.D."/>
            <person name="McKinley B."/>
            <person name="Mattison A."/>
            <person name="Morishige D.T."/>
            <person name="Grimwood J."/>
            <person name="Schmutz J."/>
            <person name="Mullet J.E."/>
        </authorList>
    </citation>
    <scope>NUCLEOTIDE SEQUENCE [LARGE SCALE GENOMIC DNA]</scope>
    <source>
        <strain evidence="2">cv. BTx623</strain>
    </source>
</reference>
<evidence type="ECO:0000313" key="2">
    <source>
        <dbReference type="Proteomes" id="UP000000768"/>
    </source>
</evidence>
<sequence length="122" mass="13883">MHPSIHWCGWLCFMSTMKKHLPWRLGPHIITKMWPQLVWAGNNKHITFRDDGALLARLVPDYRLSRAACESRRPFSCFPFAFGDCMVDDSLTTVLVRVVVVHSNPLATAAILRAVSIKSFMS</sequence>
<dbReference type="EMBL" id="CM000761">
    <property type="protein sequence ID" value="OQU89069.1"/>
    <property type="molecule type" value="Genomic_DNA"/>
</dbReference>
<dbReference type="Proteomes" id="UP000000768">
    <property type="component" value="Chromosome 2"/>
</dbReference>
<proteinExistence type="predicted"/>
<organism evidence="1 2">
    <name type="scientific">Sorghum bicolor</name>
    <name type="common">Sorghum</name>
    <name type="synonym">Sorghum vulgare</name>
    <dbReference type="NCBI Taxonomy" id="4558"/>
    <lineage>
        <taxon>Eukaryota</taxon>
        <taxon>Viridiplantae</taxon>
        <taxon>Streptophyta</taxon>
        <taxon>Embryophyta</taxon>
        <taxon>Tracheophyta</taxon>
        <taxon>Spermatophyta</taxon>
        <taxon>Magnoliopsida</taxon>
        <taxon>Liliopsida</taxon>
        <taxon>Poales</taxon>
        <taxon>Poaceae</taxon>
        <taxon>PACMAD clade</taxon>
        <taxon>Panicoideae</taxon>
        <taxon>Andropogonodae</taxon>
        <taxon>Andropogoneae</taxon>
        <taxon>Sorghinae</taxon>
        <taxon>Sorghum</taxon>
    </lineage>
</organism>
<dbReference type="AlphaFoldDB" id="A0A1W0W3T3"/>
<gene>
    <name evidence="1" type="ORF">SORBI_3002G142550</name>
</gene>